<organism evidence="1 2">
    <name type="scientific">Leptospira paudalimensis</name>
    <dbReference type="NCBI Taxonomy" id="2950024"/>
    <lineage>
        <taxon>Bacteria</taxon>
        <taxon>Pseudomonadati</taxon>
        <taxon>Spirochaetota</taxon>
        <taxon>Spirochaetia</taxon>
        <taxon>Leptospirales</taxon>
        <taxon>Leptospiraceae</taxon>
        <taxon>Leptospira</taxon>
    </lineage>
</organism>
<comment type="caution">
    <text evidence="1">The sequence shown here is derived from an EMBL/GenBank/DDBJ whole genome shotgun (WGS) entry which is preliminary data.</text>
</comment>
<protein>
    <submittedName>
        <fullName evidence="1">Uncharacterized protein</fullName>
    </submittedName>
</protein>
<evidence type="ECO:0000313" key="2">
    <source>
        <dbReference type="Proteomes" id="UP001208794"/>
    </source>
</evidence>
<sequence>MFKLDPNSCVHFAFHFICDPNRPKTLDSRKEDFAFYTAGNNSDGFIKDRILVKVKDVLGNGLLGYIDAY</sequence>
<keyword evidence="2" id="KW-1185">Reference proteome</keyword>
<accession>A0ABT3M3C5</accession>
<proteinExistence type="predicted"/>
<evidence type="ECO:0000313" key="1">
    <source>
        <dbReference type="EMBL" id="MCW7502893.1"/>
    </source>
</evidence>
<gene>
    <name evidence="1" type="ORF">ND855_02060</name>
</gene>
<dbReference type="Proteomes" id="UP001208794">
    <property type="component" value="Unassembled WGS sequence"/>
</dbReference>
<dbReference type="EMBL" id="JAMQPR010000001">
    <property type="protein sequence ID" value="MCW7502893.1"/>
    <property type="molecule type" value="Genomic_DNA"/>
</dbReference>
<reference evidence="1 2" key="1">
    <citation type="submission" date="2022-06" db="EMBL/GenBank/DDBJ databases">
        <title>Leptospira isolates from biofilms formed at urban environments.</title>
        <authorList>
            <person name="Ribeiro P.S."/>
            <person name="Sousa T."/>
            <person name="Carvalho N."/>
            <person name="Aburjaile F."/>
            <person name="Neves F."/>
            <person name="Oliveira D."/>
            <person name="Blanco L."/>
            <person name="Lima J."/>
            <person name="Costa F."/>
            <person name="Brenig B."/>
            <person name="Soares S."/>
            <person name="Ramos R."/>
            <person name="Goes-Neto A."/>
            <person name="Matiuzzi M."/>
            <person name="Azevedo V."/>
            <person name="Ristow P."/>
        </authorList>
    </citation>
    <scope>NUCLEOTIDE SEQUENCE [LARGE SCALE GENOMIC DNA]</scope>
    <source>
        <strain evidence="1 2">VSF14</strain>
    </source>
</reference>
<name>A0ABT3M3C5_9LEPT</name>
<dbReference type="RefSeq" id="WP_265356967.1">
    <property type="nucleotide sequence ID" value="NZ_JAMQPR010000001.1"/>
</dbReference>